<keyword evidence="1" id="KW-0812">Transmembrane</keyword>
<keyword evidence="1" id="KW-1133">Transmembrane helix</keyword>
<feature type="transmembrane region" description="Helical" evidence="1">
    <location>
        <begin position="21"/>
        <end position="42"/>
    </location>
</feature>
<keyword evidence="3" id="KW-1185">Reference proteome</keyword>
<dbReference type="EMBL" id="CP040428">
    <property type="protein sequence ID" value="QCT21179.1"/>
    <property type="molecule type" value="Genomic_DNA"/>
</dbReference>
<name>A0A4P8YKD4_9ENTR</name>
<protein>
    <submittedName>
        <fullName evidence="2">Uncharacterized protein</fullName>
    </submittedName>
</protein>
<proteinExistence type="predicted"/>
<dbReference type="OrthoDB" id="6625834at2"/>
<accession>A0A4P8YKD4</accession>
<reference evidence="2 3" key="1">
    <citation type="submission" date="2019-05" db="EMBL/GenBank/DDBJ databases">
        <title>Complete genome sequence of Izhakiella calystegiae KSNA2, an endophyte isolated from beach morning glory (Calystegia soldanella).</title>
        <authorList>
            <person name="Jiang L."/>
            <person name="Jeong J.C."/>
            <person name="Kim C.Y."/>
            <person name="Kim D.H."/>
            <person name="Kim S.W."/>
            <person name="Lee j."/>
        </authorList>
    </citation>
    <scope>NUCLEOTIDE SEQUENCE [LARGE SCALE GENOMIC DNA]</scope>
    <source>
        <strain evidence="2 3">KSNA2</strain>
    </source>
</reference>
<gene>
    <name evidence="2" type="ORF">FEM41_16750</name>
</gene>
<dbReference type="AlphaFoldDB" id="A0A4P8YKD4"/>
<dbReference type="KEGG" id="izh:FEM41_16750"/>
<sequence length="110" mass="12531">MIKHTQNEHYQPRGWSDIDSRYRFAIAAFVLSLVGGLGWSAFYHHNLFVQADTARIAAIGQAEMQQKTISDLMGREKTLTELESRQARELADARATIRRLEQQSSARPTL</sequence>
<evidence type="ECO:0000313" key="2">
    <source>
        <dbReference type="EMBL" id="QCT21179.1"/>
    </source>
</evidence>
<evidence type="ECO:0000313" key="3">
    <source>
        <dbReference type="Proteomes" id="UP000302163"/>
    </source>
</evidence>
<evidence type="ECO:0000256" key="1">
    <source>
        <dbReference type="SAM" id="Phobius"/>
    </source>
</evidence>
<organism evidence="2 3">
    <name type="scientific">Jejubacter calystegiae</name>
    <dbReference type="NCBI Taxonomy" id="2579935"/>
    <lineage>
        <taxon>Bacteria</taxon>
        <taxon>Pseudomonadati</taxon>
        <taxon>Pseudomonadota</taxon>
        <taxon>Gammaproteobacteria</taxon>
        <taxon>Enterobacterales</taxon>
        <taxon>Enterobacteriaceae</taxon>
        <taxon>Jejubacter</taxon>
    </lineage>
</organism>
<dbReference type="Proteomes" id="UP000302163">
    <property type="component" value="Chromosome"/>
</dbReference>
<keyword evidence="1" id="KW-0472">Membrane</keyword>
<dbReference type="RefSeq" id="WP_138097335.1">
    <property type="nucleotide sequence ID" value="NZ_CP040428.1"/>
</dbReference>